<evidence type="ECO:0000313" key="3">
    <source>
        <dbReference type="EMBL" id="GAA5175850.1"/>
    </source>
</evidence>
<accession>A0ABP9RF54</accession>
<feature type="compositionally biased region" description="Pro residues" evidence="1">
    <location>
        <begin position="111"/>
        <end position="129"/>
    </location>
</feature>
<feature type="compositionally biased region" description="Low complexity" evidence="1">
    <location>
        <begin position="161"/>
        <end position="184"/>
    </location>
</feature>
<dbReference type="Pfam" id="PF01656">
    <property type="entry name" value="CbiA"/>
    <property type="match status" value="1"/>
</dbReference>
<feature type="domain" description="CobQ/CobB/MinD/ParA nucleotide binding" evidence="2">
    <location>
        <begin position="267"/>
        <end position="364"/>
    </location>
</feature>
<comment type="caution">
    <text evidence="3">The sequence shown here is derived from an EMBL/GenBank/DDBJ whole genome shotgun (WGS) entry which is preliminary data.</text>
</comment>
<dbReference type="InterPro" id="IPR050625">
    <property type="entry name" value="ParA/MinD_ATPase"/>
</dbReference>
<dbReference type="PANTHER" id="PTHR43384:SF14">
    <property type="entry name" value="ESX-1 SECRETION-ASSOCIATED PROTEIN ESPI"/>
    <property type="match status" value="1"/>
</dbReference>
<feature type="compositionally biased region" description="Low complexity" evidence="1">
    <location>
        <begin position="59"/>
        <end position="73"/>
    </location>
</feature>
<gene>
    <name evidence="3" type="ORF">GCM10023321_82730</name>
</gene>
<protein>
    <recommendedName>
        <fullName evidence="2">CobQ/CobB/MinD/ParA nucleotide binding domain-containing protein</fullName>
    </recommendedName>
</protein>
<feature type="compositionally biased region" description="Pro residues" evidence="1">
    <location>
        <begin position="143"/>
        <end position="160"/>
    </location>
</feature>
<evidence type="ECO:0000313" key="4">
    <source>
        <dbReference type="Proteomes" id="UP001428817"/>
    </source>
</evidence>
<keyword evidence="4" id="KW-1185">Reference proteome</keyword>
<dbReference type="InterPro" id="IPR027417">
    <property type="entry name" value="P-loop_NTPase"/>
</dbReference>
<feature type="compositionally biased region" description="Low complexity" evidence="1">
    <location>
        <begin position="133"/>
        <end position="142"/>
    </location>
</feature>
<feature type="compositionally biased region" description="Acidic residues" evidence="1">
    <location>
        <begin position="46"/>
        <end position="56"/>
    </location>
</feature>
<dbReference type="SUPFAM" id="SSF52540">
    <property type="entry name" value="P-loop containing nucleoside triphosphate hydrolases"/>
    <property type="match status" value="1"/>
</dbReference>
<organism evidence="3 4">
    <name type="scientific">Pseudonocardia eucalypti</name>
    <dbReference type="NCBI Taxonomy" id="648755"/>
    <lineage>
        <taxon>Bacteria</taxon>
        <taxon>Bacillati</taxon>
        <taxon>Actinomycetota</taxon>
        <taxon>Actinomycetes</taxon>
        <taxon>Pseudonocardiales</taxon>
        <taxon>Pseudonocardiaceae</taxon>
        <taxon>Pseudonocardia</taxon>
    </lineage>
</organism>
<dbReference type="Proteomes" id="UP001428817">
    <property type="component" value="Unassembled WGS sequence"/>
</dbReference>
<dbReference type="EMBL" id="BAABJP010000068">
    <property type="protein sequence ID" value="GAA5175850.1"/>
    <property type="molecule type" value="Genomic_DNA"/>
</dbReference>
<dbReference type="PANTHER" id="PTHR43384">
    <property type="entry name" value="SEPTUM SITE-DETERMINING PROTEIN MIND HOMOLOG, CHLOROPLASTIC-RELATED"/>
    <property type="match status" value="1"/>
</dbReference>
<feature type="region of interest" description="Disordered" evidence="1">
    <location>
        <begin position="34"/>
        <end position="204"/>
    </location>
</feature>
<reference evidence="4" key="1">
    <citation type="journal article" date="2019" name="Int. J. Syst. Evol. Microbiol.">
        <title>The Global Catalogue of Microorganisms (GCM) 10K type strain sequencing project: providing services to taxonomists for standard genome sequencing and annotation.</title>
        <authorList>
            <consortium name="The Broad Institute Genomics Platform"/>
            <consortium name="The Broad Institute Genome Sequencing Center for Infectious Disease"/>
            <person name="Wu L."/>
            <person name="Ma J."/>
        </authorList>
    </citation>
    <scope>NUCLEOTIDE SEQUENCE [LARGE SCALE GENOMIC DNA]</scope>
    <source>
        <strain evidence="4">JCM 18303</strain>
    </source>
</reference>
<feature type="compositionally biased region" description="Pro residues" evidence="1">
    <location>
        <begin position="90"/>
        <end position="104"/>
    </location>
</feature>
<sequence length="507" mass="53293">MGDVALQQCALPGCEVMIEQVPGKPARRYCSAAHRAAGRRLRGGDDESDYGAEDEAVLSSDGAGSGVTVGAVARANSNGESGAARKASPRPQPPAKPVPRPPAARPTAHTPAPPASSPTPVSAPRPADPAHPARPGQSARPAHPAPPAPPPVRPQPPASTPRPTQQPAAYQAPTPQHPQHPYYPVSAPGYGQQEWGAPGGQPRMATAADLTDETIVRPRAERPTTGWRGAVYMASGGRMNPGVSEVEAARNVLLRRVRRHLPGAHQIAVSSLKGGVGKTTVSAVLGLTLAEHRGDRVVAVDANPDAGTLADRLTGEIGVTVRQMLDNIDEIDSLTAVSHYTSLAGRLQVLASEQDPAMSEAFNRQEYEQICAVLARFYNIIITDSGTGLVHSAMEGTLALADSLVVVGAPTVDGSSRASKTLDWLVAHGYAEQVADAVVVLCCDRVSPEIDRERVRAHFLGRTRAVVEIPYDPHLATGGRLDLGAMRDETRYAFLELGALIADEFSA</sequence>
<dbReference type="Gene3D" id="3.40.50.300">
    <property type="entry name" value="P-loop containing nucleotide triphosphate hydrolases"/>
    <property type="match status" value="1"/>
</dbReference>
<name>A0ABP9RF54_9PSEU</name>
<evidence type="ECO:0000259" key="2">
    <source>
        <dbReference type="Pfam" id="PF01656"/>
    </source>
</evidence>
<evidence type="ECO:0000256" key="1">
    <source>
        <dbReference type="SAM" id="MobiDB-lite"/>
    </source>
</evidence>
<proteinExistence type="predicted"/>
<dbReference type="InterPro" id="IPR002586">
    <property type="entry name" value="CobQ/CobB/MinD/ParA_Nub-bd_dom"/>
</dbReference>